<dbReference type="Pfam" id="PF00289">
    <property type="entry name" value="Biotin_carb_N"/>
    <property type="match status" value="1"/>
</dbReference>
<dbReference type="PANTHER" id="PTHR18866:SF33">
    <property type="entry name" value="METHYLCROTONOYL-COA CARBOXYLASE SUBUNIT ALPHA, MITOCHONDRIAL-RELATED"/>
    <property type="match status" value="1"/>
</dbReference>
<evidence type="ECO:0000256" key="2">
    <source>
        <dbReference type="ARBA" id="ARBA00013263"/>
    </source>
</evidence>
<evidence type="ECO:0000256" key="15">
    <source>
        <dbReference type="PROSITE-ProRule" id="PRU00409"/>
    </source>
</evidence>
<keyword evidence="7" id="KW-0276">Fatty acid metabolism</keyword>
<evidence type="ECO:0000256" key="12">
    <source>
        <dbReference type="ARBA" id="ARBA00023267"/>
    </source>
</evidence>
<dbReference type="SMART" id="SM00878">
    <property type="entry name" value="Biotin_carb_C"/>
    <property type="match status" value="1"/>
</dbReference>
<sequence length="459" mass="49596">MPQTFDSPPRFDTVLIANRGEIATRIQKACRELGLKTVVVYSEADRQAPYGKTADTALCIGPSSAAKSYLNKDALLLAARLTGAGAIHPGYGFLSENAAFADAVEKAGLAFIGPSASSIEAMGDKISAKRAMIAAGVPCVPGPDTALADDPAAVERLAREIGYPIIIKAAGGGGGRGMRVVPEAGLLQEAVALTREEARQAFGSPSLYMEKFLQHPRHIEIQVLCDTHGNAVWLGHRDCSMQRRHQKVVEEAPAPGISPDVIRPVGRACVEACRQIGYRGVGTFEFLYEDGAFYFIEMNTRLQVEHPVTEMTSGIDIVQAQIKVAQGDPLELAQADVKCEGHAFECRINAEDPDTFLPSAGVITSLAFPEGMGIRVDTHIHAGYKVPPYYDSLIAKLIVHAPTRAEAMARMREALAGTRVDGISTNILFLRALFEDSAFARGETDIHYLEQWLKQRRAP</sequence>
<dbReference type="PANTHER" id="PTHR18866">
    <property type="entry name" value="CARBOXYLASE:PYRUVATE/ACETYL-COA/PROPIONYL-COA CARBOXYLASE"/>
    <property type="match status" value="1"/>
</dbReference>
<dbReference type="InterPro" id="IPR005479">
    <property type="entry name" value="CPAse_ATP-bd"/>
</dbReference>
<dbReference type="UniPathway" id="UPA00655">
    <property type="reaction ID" value="UER00711"/>
</dbReference>
<dbReference type="Pfam" id="PF02786">
    <property type="entry name" value="CPSase_L_D2"/>
    <property type="match status" value="1"/>
</dbReference>
<evidence type="ECO:0000259" key="16">
    <source>
        <dbReference type="PROSITE" id="PS50975"/>
    </source>
</evidence>
<dbReference type="InterPro" id="IPR016185">
    <property type="entry name" value="PreATP-grasp_dom_sf"/>
</dbReference>
<name>A0A0T7FF76_NEOGA</name>
<evidence type="ECO:0000256" key="1">
    <source>
        <dbReference type="ARBA" id="ARBA00003761"/>
    </source>
</evidence>
<keyword evidence="4" id="KW-0444">Lipid biosynthesis</keyword>
<dbReference type="GO" id="GO:0006633">
    <property type="term" value="P:fatty acid biosynthetic process"/>
    <property type="evidence" value="ECO:0007669"/>
    <property type="project" value="UniProtKB-KW"/>
</dbReference>
<gene>
    <name evidence="18" type="ORF">NGAL_HAMBI1145_19470</name>
</gene>
<dbReference type="EC" id="6.3.4.14" evidence="2"/>
<dbReference type="NCBIfam" id="TIGR00514">
    <property type="entry name" value="accC"/>
    <property type="match status" value="1"/>
</dbReference>
<dbReference type="InterPro" id="IPR005482">
    <property type="entry name" value="Biotin_COase_C"/>
</dbReference>
<dbReference type="InterPro" id="IPR004549">
    <property type="entry name" value="Acetyl_CoA_COase_biotin_COase"/>
</dbReference>
<dbReference type="RefSeq" id="WP_046666142.1">
    <property type="nucleotide sequence ID" value="NZ_CCRH01000004.1"/>
</dbReference>
<evidence type="ECO:0000256" key="3">
    <source>
        <dbReference type="ARBA" id="ARBA00017242"/>
    </source>
</evidence>
<dbReference type="SUPFAM" id="SSF52440">
    <property type="entry name" value="PreATP-grasp domain"/>
    <property type="match status" value="1"/>
</dbReference>
<dbReference type="InterPro" id="IPR005481">
    <property type="entry name" value="BC-like_N"/>
</dbReference>
<evidence type="ECO:0000256" key="5">
    <source>
        <dbReference type="ARBA" id="ARBA00022598"/>
    </source>
</evidence>
<dbReference type="SUPFAM" id="SSF56059">
    <property type="entry name" value="Glutathione synthetase ATP-binding domain-like"/>
    <property type="match status" value="1"/>
</dbReference>
<dbReference type="GO" id="GO:0046872">
    <property type="term" value="F:metal ion binding"/>
    <property type="evidence" value="ECO:0007669"/>
    <property type="project" value="InterPro"/>
</dbReference>
<evidence type="ECO:0000256" key="6">
    <source>
        <dbReference type="ARBA" id="ARBA00022741"/>
    </source>
</evidence>
<dbReference type="GO" id="GO:0005524">
    <property type="term" value="F:ATP binding"/>
    <property type="evidence" value="ECO:0007669"/>
    <property type="project" value="UniProtKB-UniRule"/>
</dbReference>
<dbReference type="InterPro" id="IPR050856">
    <property type="entry name" value="Biotin_carboxylase_complex"/>
</dbReference>
<dbReference type="PROSITE" id="PS50979">
    <property type="entry name" value="BC"/>
    <property type="match status" value="1"/>
</dbReference>
<evidence type="ECO:0000313" key="18">
    <source>
        <dbReference type="EMBL" id="CDZ33665.1"/>
    </source>
</evidence>
<dbReference type="InterPro" id="IPR013815">
    <property type="entry name" value="ATP_grasp_subdomain_1"/>
</dbReference>
<dbReference type="Proteomes" id="UP000046176">
    <property type="component" value="Unassembled WGS sequence"/>
</dbReference>
<keyword evidence="11" id="KW-0275">Fatty acid biosynthesis</keyword>
<evidence type="ECO:0000256" key="7">
    <source>
        <dbReference type="ARBA" id="ARBA00022832"/>
    </source>
</evidence>
<dbReference type="Gene3D" id="3.30.470.20">
    <property type="entry name" value="ATP-grasp fold, B domain"/>
    <property type="match status" value="1"/>
</dbReference>
<evidence type="ECO:0000256" key="11">
    <source>
        <dbReference type="ARBA" id="ARBA00023160"/>
    </source>
</evidence>
<dbReference type="InterPro" id="IPR011054">
    <property type="entry name" value="Rudment_hybrid_motif"/>
</dbReference>
<dbReference type="PROSITE" id="PS50975">
    <property type="entry name" value="ATP_GRASP"/>
    <property type="match status" value="1"/>
</dbReference>
<dbReference type="Gene3D" id="3.30.1490.20">
    <property type="entry name" value="ATP-grasp fold, A domain"/>
    <property type="match status" value="1"/>
</dbReference>
<dbReference type="AlphaFoldDB" id="A0A0T7FF76"/>
<dbReference type="InterPro" id="IPR011764">
    <property type="entry name" value="Biotin_carboxylation_dom"/>
</dbReference>
<dbReference type="InterPro" id="IPR011761">
    <property type="entry name" value="ATP-grasp"/>
</dbReference>
<dbReference type="EMBL" id="CCRH01000004">
    <property type="protein sequence ID" value="CDZ33665.1"/>
    <property type="molecule type" value="Genomic_DNA"/>
</dbReference>
<evidence type="ECO:0000256" key="4">
    <source>
        <dbReference type="ARBA" id="ARBA00022516"/>
    </source>
</evidence>
<evidence type="ECO:0000256" key="8">
    <source>
        <dbReference type="ARBA" id="ARBA00022840"/>
    </source>
</evidence>
<dbReference type="GO" id="GO:0004075">
    <property type="term" value="F:biotin carboxylase activity"/>
    <property type="evidence" value="ECO:0007669"/>
    <property type="project" value="UniProtKB-EC"/>
</dbReference>
<evidence type="ECO:0000313" key="19">
    <source>
        <dbReference type="Proteomes" id="UP000046176"/>
    </source>
</evidence>
<keyword evidence="12" id="KW-0092">Biotin</keyword>
<accession>A0A0T7FF76</accession>
<keyword evidence="9" id="KW-0460">Magnesium</keyword>
<protein>
    <recommendedName>
        <fullName evidence="3">Biotin carboxylase</fullName>
        <ecNumber evidence="2">6.3.4.14</ecNumber>
    </recommendedName>
    <alternativeName>
        <fullName evidence="13">Acetyl-coenzyme A carboxylase biotin carboxylase subunit A</fullName>
    </alternativeName>
</protein>
<dbReference type="PROSITE" id="PS00867">
    <property type="entry name" value="CPSASE_2"/>
    <property type="match status" value="1"/>
</dbReference>
<evidence type="ECO:0000256" key="9">
    <source>
        <dbReference type="ARBA" id="ARBA00022842"/>
    </source>
</evidence>
<comment type="function">
    <text evidence="1">This protein is a component of the acetyl coenzyme A carboxylase complex; first, biotin carboxylase catalyzes the carboxylation of the carrier protein and then the transcarboxylase transfers the carboxyl group to form malonyl-CoA.</text>
</comment>
<dbReference type="Gene3D" id="3.40.50.20">
    <property type="match status" value="1"/>
</dbReference>
<dbReference type="NCBIfam" id="NF006367">
    <property type="entry name" value="PRK08591.1"/>
    <property type="match status" value="1"/>
</dbReference>
<keyword evidence="10" id="KW-0443">Lipid metabolism</keyword>
<dbReference type="OrthoDB" id="9763189at2"/>
<evidence type="ECO:0000256" key="13">
    <source>
        <dbReference type="ARBA" id="ARBA00033786"/>
    </source>
</evidence>
<keyword evidence="6 15" id="KW-0547">Nucleotide-binding</keyword>
<dbReference type="SUPFAM" id="SSF51246">
    <property type="entry name" value="Rudiment single hybrid motif"/>
    <property type="match status" value="1"/>
</dbReference>
<dbReference type="GO" id="GO:2001295">
    <property type="term" value="P:malonyl-CoA biosynthetic process"/>
    <property type="evidence" value="ECO:0007669"/>
    <property type="project" value="UniProtKB-UniPathway"/>
</dbReference>
<comment type="catalytic activity">
    <reaction evidence="14">
        <text>N(6)-biotinyl-L-lysyl-[protein] + hydrogencarbonate + ATP = N(6)-carboxybiotinyl-L-lysyl-[protein] + ADP + phosphate + H(+)</text>
        <dbReference type="Rhea" id="RHEA:13501"/>
        <dbReference type="Rhea" id="RHEA-COMP:10505"/>
        <dbReference type="Rhea" id="RHEA-COMP:10506"/>
        <dbReference type="ChEBI" id="CHEBI:15378"/>
        <dbReference type="ChEBI" id="CHEBI:17544"/>
        <dbReference type="ChEBI" id="CHEBI:30616"/>
        <dbReference type="ChEBI" id="CHEBI:43474"/>
        <dbReference type="ChEBI" id="CHEBI:83144"/>
        <dbReference type="ChEBI" id="CHEBI:83145"/>
        <dbReference type="ChEBI" id="CHEBI:456216"/>
        <dbReference type="EC" id="6.3.4.14"/>
    </reaction>
</comment>
<proteinExistence type="predicted"/>
<keyword evidence="5" id="KW-0436">Ligase</keyword>
<dbReference type="PROSITE" id="PS00866">
    <property type="entry name" value="CPSASE_1"/>
    <property type="match status" value="1"/>
</dbReference>
<organism evidence="18 19">
    <name type="scientific">Neorhizobium galegae bv. officinalis</name>
    <dbReference type="NCBI Taxonomy" id="323656"/>
    <lineage>
        <taxon>Bacteria</taxon>
        <taxon>Pseudomonadati</taxon>
        <taxon>Pseudomonadota</taxon>
        <taxon>Alphaproteobacteria</taxon>
        <taxon>Hyphomicrobiales</taxon>
        <taxon>Rhizobiaceae</taxon>
        <taxon>Rhizobium/Agrobacterium group</taxon>
        <taxon>Neorhizobium</taxon>
    </lineage>
</organism>
<evidence type="ECO:0000256" key="10">
    <source>
        <dbReference type="ARBA" id="ARBA00023098"/>
    </source>
</evidence>
<dbReference type="Pfam" id="PF02785">
    <property type="entry name" value="Biotin_carb_C"/>
    <property type="match status" value="1"/>
</dbReference>
<dbReference type="FunFam" id="3.40.50.20:FF:000010">
    <property type="entry name" value="Propionyl-CoA carboxylase subunit alpha"/>
    <property type="match status" value="1"/>
</dbReference>
<feature type="domain" description="Biotin carboxylation" evidence="17">
    <location>
        <begin position="10"/>
        <end position="454"/>
    </location>
</feature>
<keyword evidence="8 15" id="KW-0067">ATP-binding</keyword>
<evidence type="ECO:0000259" key="17">
    <source>
        <dbReference type="PROSITE" id="PS50979"/>
    </source>
</evidence>
<feature type="domain" description="ATP-grasp" evidence="16">
    <location>
        <begin position="129"/>
        <end position="326"/>
    </location>
</feature>
<evidence type="ECO:0000256" key="14">
    <source>
        <dbReference type="ARBA" id="ARBA00048600"/>
    </source>
</evidence>
<reference evidence="18 19" key="1">
    <citation type="submission" date="2014-08" db="EMBL/GenBank/DDBJ databases">
        <authorList>
            <person name="Chen Y.-H."/>
        </authorList>
    </citation>
    <scope>NUCLEOTIDE SEQUENCE [LARGE SCALE GENOMIC DNA]</scope>
</reference>